<evidence type="ECO:0000256" key="16">
    <source>
        <dbReference type="ARBA" id="ARBA00042798"/>
    </source>
</evidence>
<evidence type="ECO:0000256" key="4">
    <source>
        <dbReference type="ARBA" id="ARBA00022705"/>
    </source>
</evidence>
<dbReference type="EMBL" id="JBHRVU010000004">
    <property type="protein sequence ID" value="MFC3442070.1"/>
    <property type="molecule type" value="Genomic_DNA"/>
</dbReference>
<comment type="catalytic activity">
    <reaction evidence="11">
        <text>8-oxo-GTP + H2O = 8-oxo-GMP + diphosphate + H(+)</text>
        <dbReference type="Rhea" id="RHEA:67616"/>
        <dbReference type="ChEBI" id="CHEBI:15377"/>
        <dbReference type="ChEBI" id="CHEBI:15378"/>
        <dbReference type="ChEBI" id="CHEBI:33019"/>
        <dbReference type="ChEBI" id="CHEBI:143553"/>
        <dbReference type="ChEBI" id="CHEBI:145694"/>
    </reaction>
</comment>
<dbReference type="CDD" id="cd03425">
    <property type="entry name" value="NUDIX_MutT_NudA_like"/>
    <property type="match status" value="1"/>
</dbReference>
<dbReference type="PROSITE" id="PS00893">
    <property type="entry name" value="NUDIX_BOX"/>
    <property type="match status" value="1"/>
</dbReference>
<keyword evidence="7 17" id="KW-0378">Hydrolase</keyword>
<dbReference type="RefSeq" id="WP_380796101.1">
    <property type="nucleotide sequence ID" value="NZ_JBHRVU010000004.1"/>
</dbReference>
<keyword evidence="6" id="KW-0227">DNA damage</keyword>
<dbReference type="InterPro" id="IPR047127">
    <property type="entry name" value="MutT-like"/>
</dbReference>
<keyword evidence="5" id="KW-0479">Metal-binding</keyword>
<evidence type="ECO:0000313" key="19">
    <source>
        <dbReference type="EMBL" id="MFC3442070.1"/>
    </source>
</evidence>
<dbReference type="GO" id="GO:0016787">
    <property type="term" value="F:hydrolase activity"/>
    <property type="evidence" value="ECO:0007669"/>
    <property type="project" value="UniProtKB-KW"/>
</dbReference>
<feature type="domain" description="Nudix hydrolase" evidence="18">
    <location>
        <begin position="5"/>
        <end position="132"/>
    </location>
</feature>
<dbReference type="InterPro" id="IPR020476">
    <property type="entry name" value="Nudix_hydrolase"/>
</dbReference>
<dbReference type="Pfam" id="PF00293">
    <property type="entry name" value="NUDIX"/>
    <property type="match status" value="1"/>
</dbReference>
<reference evidence="20" key="1">
    <citation type="journal article" date="2019" name="Int. J. Syst. Evol. Microbiol.">
        <title>The Global Catalogue of Microorganisms (GCM) 10K type strain sequencing project: providing services to taxonomists for standard genome sequencing and annotation.</title>
        <authorList>
            <consortium name="The Broad Institute Genomics Platform"/>
            <consortium name="The Broad Institute Genome Sequencing Center for Infectious Disease"/>
            <person name="Wu L."/>
            <person name="Ma J."/>
        </authorList>
    </citation>
    <scope>NUCLEOTIDE SEQUENCE [LARGE SCALE GENOMIC DNA]</scope>
    <source>
        <strain evidence="20">CCM 7491</strain>
    </source>
</reference>
<evidence type="ECO:0000256" key="6">
    <source>
        <dbReference type="ARBA" id="ARBA00022763"/>
    </source>
</evidence>
<evidence type="ECO:0000259" key="18">
    <source>
        <dbReference type="PROSITE" id="PS51462"/>
    </source>
</evidence>
<evidence type="ECO:0000256" key="2">
    <source>
        <dbReference type="ARBA" id="ARBA00005582"/>
    </source>
</evidence>
<protein>
    <recommendedName>
        <fullName evidence="13">8-oxo-dGTP diphosphatase</fullName>
        <ecNumber evidence="12">3.6.1.55</ecNumber>
    </recommendedName>
    <alternativeName>
        <fullName evidence="16">7,8-dihydro-8-oxoguanine-triphosphatase</fullName>
    </alternativeName>
    <alternativeName>
        <fullName evidence="15">Mutator protein MutT</fullName>
    </alternativeName>
    <alternativeName>
        <fullName evidence="14">dGTP pyrophosphohydrolase</fullName>
    </alternativeName>
</protein>
<keyword evidence="4" id="KW-0235">DNA replication</keyword>
<dbReference type="PRINTS" id="PR00502">
    <property type="entry name" value="NUDIXFAMILY"/>
</dbReference>
<evidence type="ECO:0000256" key="17">
    <source>
        <dbReference type="RuleBase" id="RU003476"/>
    </source>
</evidence>
<sequence>MSSIPPLFVVAVALIDADGRVLLQQRPPGKAMAGLWEFPGGKVEPGETPEAALVRELEEELGIETHSSCLAPATFASEPLGDRHLLLLLYVCRKWKGVPQMHEATALKWVRPAQMYGLEMPPADLPLIGLLEALL</sequence>
<dbReference type="PANTHER" id="PTHR47707:SF1">
    <property type="entry name" value="NUDIX HYDROLASE FAMILY PROTEIN"/>
    <property type="match status" value="1"/>
</dbReference>
<keyword evidence="20" id="KW-1185">Reference proteome</keyword>
<keyword evidence="3" id="KW-0515">Mutator protein</keyword>
<evidence type="ECO:0000256" key="9">
    <source>
        <dbReference type="ARBA" id="ARBA00023204"/>
    </source>
</evidence>
<dbReference type="InterPro" id="IPR020084">
    <property type="entry name" value="NUDIX_hydrolase_CS"/>
</dbReference>
<keyword evidence="8" id="KW-0460">Magnesium</keyword>
<gene>
    <name evidence="19" type="ORF">ACFOKF_12910</name>
</gene>
<dbReference type="Gene3D" id="3.90.79.10">
    <property type="entry name" value="Nucleoside Triphosphate Pyrophosphohydrolase"/>
    <property type="match status" value="1"/>
</dbReference>
<comment type="catalytic activity">
    <reaction evidence="10">
        <text>8-oxo-dGTP + H2O = 8-oxo-dGMP + diphosphate + H(+)</text>
        <dbReference type="Rhea" id="RHEA:31575"/>
        <dbReference type="ChEBI" id="CHEBI:15377"/>
        <dbReference type="ChEBI" id="CHEBI:15378"/>
        <dbReference type="ChEBI" id="CHEBI:33019"/>
        <dbReference type="ChEBI" id="CHEBI:63224"/>
        <dbReference type="ChEBI" id="CHEBI:77896"/>
        <dbReference type="EC" id="3.6.1.55"/>
    </reaction>
</comment>
<evidence type="ECO:0000256" key="5">
    <source>
        <dbReference type="ARBA" id="ARBA00022723"/>
    </source>
</evidence>
<comment type="caution">
    <text evidence="19">The sequence shown here is derived from an EMBL/GenBank/DDBJ whole genome shotgun (WGS) entry which is preliminary data.</text>
</comment>
<evidence type="ECO:0000256" key="11">
    <source>
        <dbReference type="ARBA" id="ARBA00036904"/>
    </source>
</evidence>
<proteinExistence type="inferred from homology"/>
<organism evidence="19 20">
    <name type="scientific">Sphingobium rhizovicinum</name>
    <dbReference type="NCBI Taxonomy" id="432308"/>
    <lineage>
        <taxon>Bacteria</taxon>
        <taxon>Pseudomonadati</taxon>
        <taxon>Pseudomonadota</taxon>
        <taxon>Alphaproteobacteria</taxon>
        <taxon>Sphingomonadales</taxon>
        <taxon>Sphingomonadaceae</taxon>
        <taxon>Sphingobium</taxon>
    </lineage>
</organism>
<evidence type="ECO:0000256" key="12">
    <source>
        <dbReference type="ARBA" id="ARBA00038905"/>
    </source>
</evidence>
<comment type="cofactor">
    <cofactor evidence="1">
        <name>Mg(2+)</name>
        <dbReference type="ChEBI" id="CHEBI:18420"/>
    </cofactor>
</comment>
<evidence type="ECO:0000256" key="10">
    <source>
        <dbReference type="ARBA" id="ARBA00035861"/>
    </source>
</evidence>
<dbReference type="InterPro" id="IPR000086">
    <property type="entry name" value="NUDIX_hydrolase_dom"/>
</dbReference>
<evidence type="ECO:0000256" key="14">
    <source>
        <dbReference type="ARBA" id="ARBA00041592"/>
    </source>
</evidence>
<evidence type="ECO:0000256" key="13">
    <source>
        <dbReference type="ARBA" id="ARBA00040794"/>
    </source>
</evidence>
<evidence type="ECO:0000256" key="1">
    <source>
        <dbReference type="ARBA" id="ARBA00001946"/>
    </source>
</evidence>
<dbReference type="EC" id="3.6.1.55" evidence="12"/>
<keyword evidence="9" id="KW-0234">DNA repair</keyword>
<dbReference type="PANTHER" id="PTHR47707">
    <property type="entry name" value="8-OXO-DGTP DIPHOSPHATASE"/>
    <property type="match status" value="1"/>
</dbReference>
<dbReference type="PROSITE" id="PS51462">
    <property type="entry name" value="NUDIX"/>
    <property type="match status" value="1"/>
</dbReference>
<evidence type="ECO:0000256" key="7">
    <source>
        <dbReference type="ARBA" id="ARBA00022801"/>
    </source>
</evidence>
<dbReference type="InterPro" id="IPR015797">
    <property type="entry name" value="NUDIX_hydrolase-like_dom_sf"/>
</dbReference>
<evidence type="ECO:0000313" key="20">
    <source>
        <dbReference type="Proteomes" id="UP001595681"/>
    </source>
</evidence>
<evidence type="ECO:0000256" key="3">
    <source>
        <dbReference type="ARBA" id="ARBA00022457"/>
    </source>
</evidence>
<dbReference type="Proteomes" id="UP001595681">
    <property type="component" value="Unassembled WGS sequence"/>
</dbReference>
<name>A0ABV7NI48_9SPHN</name>
<evidence type="ECO:0000256" key="8">
    <source>
        <dbReference type="ARBA" id="ARBA00022842"/>
    </source>
</evidence>
<dbReference type="SUPFAM" id="SSF55811">
    <property type="entry name" value="Nudix"/>
    <property type="match status" value="1"/>
</dbReference>
<accession>A0ABV7NI48</accession>
<comment type="similarity">
    <text evidence="2 17">Belongs to the Nudix hydrolase family.</text>
</comment>
<evidence type="ECO:0000256" key="15">
    <source>
        <dbReference type="ARBA" id="ARBA00041979"/>
    </source>
</evidence>